<dbReference type="Gene3D" id="3.30.497.10">
    <property type="entry name" value="Antithrombin, subunit I, domain 2"/>
    <property type="match status" value="1"/>
</dbReference>
<evidence type="ECO:0000259" key="3">
    <source>
        <dbReference type="SMART" id="SM00093"/>
    </source>
</evidence>
<dbReference type="PANTHER" id="PTHR11461">
    <property type="entry name" value="SERINE PROTEASE INHIBITOR, SERPIN"/>
    <property type="match status" value="1"/>
</dbReference>
<dbReference type="SUPFAM" id="SSF56574">
    <property type="entry name" value="Serpins"/>
    <property type="match status" value="1"/>
</dbReference>
<dbReference type="InterPro" id="IPR036186">
    <property type="entry name" value="Serpin_sf"/>
</dbReference>
<evidence type="ECO:0000313" key="4">
    <source>
        <dbReference type="EMBL" id="WUR03275.1"/>
    </source>
</evidence>
<proteinExistence type="inferred from homology"/>
<protein>
    <submittedName>
        <fullName evidence="4">Alpha-1-antitrypsin-like protein</fullName>
    </submittedName>
</protein>
<sequence length="521" mass="60840">MKILTDNIIKTSSDMFSYLLEQQRGTFVFSPYSIINILGILLNGSTNNTKNMMEEFLYYEDNTDKFNDDIYKINHQLHISPDDSIAGSSTLKLNNYVFYNNQIKMIPLFEEIIKKYFKTESQTFDPTKTEEILNIINETVKTNTNGLIENLFDELPGNLLALIVNTMYFKLSWKLPFEIEHENRDFADGEMKIQVPMMKISKEFRAFETDGYQAVQIPYADHNYSFLGILPKSNKKEDLNIENIEISKLLLKMKLYDVEIRIPKFKFKTEIDIIREMKMEKLQEIFTNPSFLNMFSGVPFGNPELFHVAVIDVNEKGTEGASVTSTFARLSLNILPKMTINFNRPFIFYIVKTISDNNTPSSIEDLPIFMGRFSGNINEHYTRQEGTEDGIQAIHDMDLVEECSLKDAASCGNIRNLLFVCYKSLEGKEIERTDKISSEMVNSKLIDLLIHQCVSMTFELYRAKFYRDLNEDKKIEIKTSEEEICNFWGEMWKLPEEREETSYLEYIDEHYVEKSPERDMF</sequence>
<evidence type="ECO:0000313" key="5">
    <source>
        <dbReference type="Proteomes" id="UP001334084"/>
    </source>
</evidence>
<organism evidence="4 5">
    <name type="scientific">Vairimorpha necatrix</name>
    <dbReference type="NCBI Taxonomy" id="6039"/>
    <lineage>
        <taxon>Eukaryota</taxon>
        <taxon>Fungi</taxon>
        <taxon>Fungi incertae sedis</taxon>
        <taxon>Microsporidia</taxon>
        <taxon>Nosematidae</taxon>
        <taxon>Vairimorpha</taxon>
    </lineage>
</organism>
<dbReference type="GO" id="GO:0005615">
    <property type="term" value="C:extracellular space"/>
    <property type="evidence" value="ECO:0007669"/>
    <property type="project" value="InterPro"/>
</dbReference>
<evidence type="ECO:0000256" key="1">
    <source>
        <dbReference type="ARBA" id="ARBA00009500"/>
    </source>
</evidence>
<dbReference type="GeneID" id="90541093"/>
<reference evidence="4" key="1">
    <citation type="journal article" date="2024" name="BMC Genomics">
        <title>Functional annotation of a divergent genome using sequence and structure-based similarity.</title>
        <authorList>
            <person name="Svedberg D."/>
            <person name="Winiger R.R."/>
            <person name="Berg A."/>
            <person name="Sharma H."/>
            <person name="Tellgren-Roth C."/>
            <person name="Debrunner-Vossbrinck B.A."/>
            <person name="Vossbrinck C.R."/>
            <person name="Barandun J."/>
        </authorList>
    </citation>
    <scope>NUCLEOTIDE SEQUENCE</scope>
    <source>
        <strain evidence="4">Illinois isolate</strain>
    </source>
</reference>
<dbReference type="InterPro" id="IPR042178">
    <property type="entry name" value="Serpin_sf_1"/>
</dbReference>
<dbReference type="AlphaFoldDB" id="A0AAX4JBE7"/>
<feature type="domain" description="Serpin" evidence="3">
    <location>
        <begin position="13"/>
        <end position="376"/>
    </location>
</feature>
<keyword evidence="5" id="KW-1185">Reference proteome</keyword>
<dbReference type="InterPro" id="IPR000215">
    <property type="entry name" value="Serpin_fam"/>
</dbReference>
<gene>
    <name evidence="4" type="ORF">VNE69_04103</name>
</gene>
<dbReference type="Gene3D" id="2.30.39.10">
    <property type="entry name" value="Alpha-1-antitrypsin, domain 1"/>
    <property type="match status" value="1"/>
</dbReference>
<dbReference type="PROSITE" id="PS00284">
    <property type="entry name" value="SERPIN"/>
    <property type="match status" value="1"/>
</dbReference>
<evidence type="ECO:0000256" key="2">
    <source>
        <dbReference type="RuleBase" id="RU000411"/>
    </source>
</evidence>
<name>A0AAX4JBE7_9MICR</name>
<comment type="similarity">
    <text evidence="1 2">Belongs to the serpin family.</text>
</comment>
<dbReference type="InterPro" id="IPR023795">
    <property type="entry name" value="Serpin_CS"/>
</dbReference>
<dbReference type="Proteomes" id="UP001334084">
    <property type="component" value="Chromosome 4"/>
</dbReference>
<dbReference type="GO" id="GO:0004867">
    <property type="term" value="F:serine-type endopeptidase inhibitor activity"/>
    <property type="evidence" value="ECO:0007669"/>
    <property type="project" value="InterPro"/>
</dbReference>
<dbReference type="EMBL" id="CP142729">
    <property type="protein sequence ID" value="WUR03275.1"/>
    <property type="molecule type" value="Genomic_DNA"/>
</dbReference>
<dbReference type="PANTHER" id="PTHR11461:SF211">
    <property type="entry name" value="GH10112P-RELATED"/>
    <property type="match status" value="1"/>
</dbReference>
<accession>A0AAX4JBE7</accession>
<dbReference type="InterPro" id="IPR042185">
    <property type="entry name" value="Serpin_sf_2"/>
</dbReference>
<dbReference type="Pfam" id="PF00079">
    <property type="entry name" value="Serpin"/>
    <property type="match status" value="1"/>
</dbReference>
<dbReference type="SMART" id="SM00093">
    <property type="entry name" value="SERPIN"/>
    <property type="match status" value="1"/>
</dbReference>
<dbReference type="RefSeq" id="XP_065329420.1">
    <property type="nucleotide sequence ID" value="XM_065473348.1"/>
</dbReference>
<dbReference type="KEGG" id="vnx:VNE69_04103"/>
<dbReference type="CDD" id="cd00172">
    <property type="entry name" value="serpin"/>
    <property type="match status" value="1"/>
</dbReference>
<dbReference type="InterPro" id="IPR023796">
    <property type="entry name" value="Serpin_dom"/>
</dbReference>